<proteinExistence type="predicted"/>
<evidence type="ECO:0000313" key="2">
    <source>
        <dbReference type="Proteomes" id="UP001164250"/>
    </source>
</evidence>
<accession>A0ACC1BDW4</accession>
<evidence type="ECO:0000313" key="1">
    <source>
        <dbReference type="EMBL" id="KAJ0097151.1"/>
    </source>
</evidence>
<dbReference type="EMBL" id="CM047901">
    <property type="protein sequence ID" value="KAJ0097151.1"/>
    <property type="molecule type" value="Genomic_DNA"/>
</dbReference>
<dbReference type="Proteomes" id="UP001164250">
    <property type="component" value="Chromosome 5"/>
</dbReference>
<keyword evidence="2" id="KW-1185">Reference proteome</keyword>
<organism evidence="1 2">
    <name type="scientific">Pistacia atlantica</name>
    <dbReference type="NCBI Taxonomy" id="434234"/>
    <lineage>
        <taxon>Eukaryota</taxon>
        <taxon>Viridiplantae</taxon>
        <taxon>Streptophyta</taxon>
        <taxon>Embryophyta</taxon>
        <taxon>Tracheophyta</taxon>
        <taxon>Spermatophyta</taxon>
        <taxon>Magnoliopsida</taxon>
        <taxon>eudicotyledons</taxon>
        <taxon>Gunneridae</taxon>
        <taxon>Pentapetalae</taxon>
        <taxon>rosids</taxon>
        <taxon>malvids</taxon>
        <taxon>Sapindales</taxon>
        <taxon>Anacardiaceae</taxon>
        <taxon>Pistacia</taxon>
    </lineage>
</organism>
<reference evidence="2" key="1">
    <citation type="journal article" date="2023" name="G3 (Bethesda)">
        <title>Genome assembly and association tests identify interacting loci associated with vigor, precocity, and sex in interspecific pistachio rootstocks.</title>
        <authorList>
            <person name="Palmer W."/>
            <person name="Jacygrad E."/>
            <person name="Sagayaradj S."/>
            <person name="Cavanaugh K."/>
            <person name="Han R."/>
            <person name="Bertier L."/>
            <person name="Beede B."/>
            <person name="Kafkas S."/>
            <person name="Golino D."/>
            <person name="Preece J."/>
            <person name="Michelmore R."/>
        </authorList>
    </citation>
    <scope>NUCLEOTIDE SEQUENCE [LARGE SCALE GENOMIC DNA]</scope>
</reference>
<gene>
    <name evidence="1" type="ORF">Patl1_27326</name>
</gene>
<protein>
    <submittedName>
        <fullName evidence="1">Uncharacterized protein</fullName>
    </submittedName>
</protein>
<sequence length="1004" mass="113223">MGRPAKRNTREKPVEENEDPVFSASPPSKKTKQQDSDRVVLLNREKKKTQKNKPDSELSLVGPPVPASEAQKKWPSRYSYTCKSSSKKKNGAPAETALNRMCNSEYVCVHCCIVVFGGLLCGVEVWGDNEVYSHEDGCVCDFVFYWRTGSKKGMLGRVFDCLNGMIEFWMCWGIRRSPDDRVFYGFWVNVVLGLAAVDQLHWMTTVRRRPKSYAGDYGMLVGFQKGAKNIMEDRALMKLIGVMDTWAVPYASGSNEEEEVLQAKCHYTKALIDGCEYNLGDNAYVKAEDGKLDYIARIIELFEGTDGEPYFTAQWFYRAEDTVIKDHANLIDKKRVFLSDVKDDNALNCIVSKVKIAQVASNMNLKAKEEKIPPCDLYYDMKYTLPYLTFSNIITEIDKSGSDTSTISSESSSNNSIGNSEMSLLDLYAGCGAMSTGLCIGASLSGVKLVTRWAVDINTDACKSLKYNHPETQVRNEAAEDFLSLLKEWEKLCQQFSLCCLDKEPEQSFNSVNIEEKEEEEDEEENDKASNVSDEEFEVERLLAICYGDPNKVKKPGVYFKVRWKGYGPSEDTWEPIEGLSTCEEKLKDFVIKGFKSKILPLPGNVDFICGGPPCQGVSGFNRFRNSKAALEDIKNRQLLVFMDIIEFLKPRYVLMENVVDILKFAGGFLIRYAIGRLVSMDYQTRLGIMAAGSYGLAQFRMRVFLWGAHPFKKLPQYPLPTHEVLSKGLVPAEFEEVTVAYAKDQPCQLEKAVRLDDAISDLPPVTNDESQDERNYGTATRTEFQKYIRVKRNCKLNRIYIAVHVVSLSTPQNAPRPGLLYDHRPLKLNEDDYERVCRIPKKKGANFRDLPGVLVGSDNKVVWDPSMERVMLKSGKPLVPDYAMTFIRGTSTKPFGRLWWDEIVTTVVTRAQPHNRSVLHPVQDRVLTIRENARLQGFPDCYRLFGYIQVGNAVAVPVGIALGYTFGQACQGLSDDQALTTLPFKFPKSLAQSSSTKVKDDSD</sequence>
<comment type="caution">
    <text evidence="1">The sequence shown here is derived from an EMBL/GenBank/DDBJ whole genome shotgun (WGS) entry which is preliminary data.</text>
</comment>
<name>A0ACC1BDW4_9ROSI</name>